<evidence type="ECO:0000313" key="2">
    <source>
        <dbReference type="EMBL" id="ADC52826.1"/>
    </source>
</evidence>
<dbReference type="GO" id="GO:0007165">
    <property type="term" value="P:signal transduction"/>
    <property type="evidence" value="ECO:0007669"/>
    <property type="project" value="TreeGrafter"/>
</dbReference>
<feature type="binding site" evidence="1">
    <location>
        <position position="82"/>
    </location>
    <ligand>
        <name>Mg(2+)</name>
        <dbReference type="ChEBI" id="CHEBI:18420"/>
        <label>1</label>
        <note>catalytic</note>
    </ligand>
</feature>
<accession>D3Y162</accession>
<dbReference type="GO" id="GO:0046872">
    <property type="term" value="F:metal ion binding"/>
    <property type="evidence" value="ECO:0007669"/>
    <property type="project" value="UniProtKB-KW"/>
</dbReference>
<proteinExistence type="predicted"/>
<dbReference type="GO" id="GO:0016740">
    <property type="term" value="F:transferase activity"/>
    <property type="evidence" value="ECO:0007669"/>
    <property type="project" value="UniProtKB-KW"/>
</dbReference>
<sequence length="272" mass="28744">MRDNRRATAHGYGGLMADDSDVRLAHRLAEMAGELALGFFGRQPTTRRKSDGSPVSEADLAVEKAMLAVLAAERPGDAVLSEESGALGTVSRRRWILDPIDGTIPFLAGERGWGTHVALEVDGELRAAVLSRPTEGAKWWAVRGGGAFASTGGGPLSAARALRIPEAGVPLRTARVGGFLMPDSPVEPVRDRMRWIESSVCLVADLLEGRADAVVDEGGHVWDRAPGALLVREAGGRVDDLRGGSRLDGRWLVYAADGVADELTGLLHDAGA</sequence>
<dbReference type="Gene3D" id="3.40.190.80">
    <property type="match status" value="1"/>
</dbReference>
<dbReference type="PANTHER" id="PTHR20854:SF4">
    <property type="entry name" value="INOSITOL-1-MONOPHOSPHATASE-RELATED"/>
    <property type="match status" value="1"/>
</dbReference>
<dbReference type="Gene3D" id="3.30.540.10">
    <property type="entry name" value="Fructose-1,6-Bisphosphatase, subunit A, domain 1"/>
    <property type="match status" value="1"/>
</dbReference>
<feature type="binding site" evidence="1">
    <location>
        <position position="101"/>
    </location>
    <ligand>
        <name>Mg(2+)</name>
        <dbReference type="ChEBI" id="CHEBI:18420"/>
        <label>1</label>
        <note>catalytic</note>
    </ligand>
</feature>
<dbReference type="EMBL" id="GU384160">
    <property type="protein sequence ID" value="ADC52826.1"/>
    <property type="molecule type" value="Genomic_DNA"/>
</dbReference>
<dbReference type="Pfam" id="PF00459">
    <property type="entry name" value="Inositol_P"/>
    <property type="match status" value="1"/>
</dbReference>
<name>D3Y162_STRPT</name>
<dbReference type="PANTHER" id="PTHR20854">
    <property type="entry name" value="INOSITOL MONOPHOSPHATASE"/>
    <property type="match status" value="1"/>
</dbReference>
<dbReference type="GO" id="GO:0008934">
    <property type="term" value="F:inositol monophosphate 1-phosphatase activity"/>
    <property type="evidence" value="ECO:0007669"/>
    <property type="project" value="TreeGrafter"/>
</dbReference>
<dbReference type="AlphaFoldDB" id="D3Y162"/>
<keyword evidence="2" id="KW-0808">Transferase</keyword>
<dbReference type="PRINTS" id="PR00377">
    <property type="entry name" value="IMPHPHTASES"/>
</dbReference>
<feature type="binding site" evidence="1">
    <location>
        <position position="223"/>
    </location>
    <ligand>
        <name>Mg(2+)</name>
        <dbReference type="ChEBI" id="CHEBI:18420"/>
        <label>1</label>
        <note>catalytic</note>
    </ligand>
</feature>
<comment type="cofactor">
    <cofactor evidence="1">
        <name>Mg(2+)</name>
        <dbReference type="ChEBI" id="CHEBI:18420"/>
    </cofactor>
</comment>
<reference evidence="2" key="1">
    <citation type="journal article" date="2010" name="Environ. Microbiol.">
        <title>Coevolution of antibiotic production and counter-resistance in soil bacteria.</title>
        <authorList>
            <person name="Laskaris P."/>
            <person name="Tolba S."/>
            <person name="Calvo-Bado L."/>
            <person name="Wellington L."/>
        </authorList>
    </citation>
    <scope>NUCLEOTIDE SEQUENCE</scope>
    <source>
        <strain evidence="2">CR50</strain>
    </source>
</reference>
<dbReference type="SUPFAM" id="SSF56655">
    <property type="entry name" value="Carbohydrate phosphatase"/>
    <property type="match status" value="1"/>
</dbReference>
<keyword evidence="1" id="KW-0479">Metal-binding</keyword>
<protein>
    <submittedName>
        <fullName evidence="2">Putative glucose-1-phosphate thymidylyltransferase</fullName>
    </submittedName>
</protein>
<feature type="binding site" evidence="1">
    <location>
        <position position="98"/>
    </location>
    <ligand>
        <name>Mg(2+)</name>
        <dbReference type="ChEBI" id="CHEBI:18420"/>
        <label>1</label>
        <note>catalytic</note>
    </ligand>
</feature>
<organism evidence="2">
    <name type="scientific">Streptomyces platensis</name>
    <dbReference type="NCBI Taxonomy" id="58346"/>
    <lineage>
        <taxon>Bacteria</taxon>
        <taxon>Bacillati</taxon>
        <taxon>Actinomycetota</taxon>
        <taxon>Actinomycetes</taxon>
        <taxon>Kitasatosporales</taxon>
        <taxon>Streptomycetaceae</taxon>
        <taxon>Streptomyces</taxon>
    </lineage>
</organism>
<dbReference type="InterPro" id="IPR000760">
    <property type="entry name" value="Inositol_monophosphatase-like"/>
</dbReference>
<dbReference type="CDD" id="cd01637">
    <property type="entry name" value="IMPase_like"/>
    <property type="match status" value="1"/>
</dbReference>
<dbReference type="GO" id="GO:0006020">
    <property type="term" value="P:inositol metabolic process"/>
    <property type="evidence" value="ECO:0007669"/>
    <property type="project" value="TreeGrafter"/>
</dbReference>
<feature type="binding site" evidence="1">
    <location>
        <position position="100"/>
    </location>
    <ligand>
        <name>Mg(2+)</name>
        <dbReference type="ChEBI" id="CHEBI:18420"/>
        <label>1</label>
        <note>catalytic</note>
    </ligand>
</feature>
<keyword evidence="1" id="KW-0460">Magnesium</keyword>
<evidence type="ECO:0000256" key="1">
    <source>
        <dbReference type="PIRSR" id="PIRSR600760-2"/>
    </source>
</evidence>
<gene>
    <name evidence="2" type="primary">strO</name>
</gene>